<dbReference type="Pfam" id="PF14278">
    <property type="entry name" value="TetR_C_8"/>
    <property type="match status" value="1"/>
</dbReference>
<dbReference type="SUPFAM" id="SSF46689">
    <property type="entry name" value="Homeodomain-like"/>
    <property type="match status" value="1"/>
</dbReference>
<organism evidence="5 6">
    <name type="scientific">Liquorilactobacillus nagelii</name>
    <dbReference type="NCBI Taxonomy" id="82688"/>
    <lineage>
        <taxon>Bacteria</taxon>
        <taxon>Bacillati</taxon>
        <taxon>Bacillota</taxon>
        <taxon>Bacilli</taxon>
        <taxon>Lactobacillales</taxon>
        <taxon>Lactobacillaceae</taxon>
        <taxon>Liquorilactobacillus</taxon>
    </lineage>
</organism>
<proteinExistence type="predicted"/>
<feature type="transmembrane region" description="Helical" evidence="3">
    <location>
        <begin position="138"/>
        <end position="158"/>
    </location>
</feature>
<evidence type="ECO:0000313" key="6">
    <source>
        <dbReference type="Proteomes" id="UP000324497"/>
    </source>
</evidence>
<dbReference type="Proteomes" id="UP000324497">
    <property type="component" value="Chromosome"/>
</dbReference>
<dbReference type="InterPro" id="IPR050624">
    <property type="entry name" value="HTH-type_Tx_Regulator"/>
</dbReference>
<evidence type="ECO:0000313" key="5">
    <source>
        <dbReference type="EMBL" id="AUJ33251.1"/>
    </source>
</evidence>
<dbReference type="KEGG" id="lng:BSQ50_08845"/>
<dbReference type="Gene3D" id="1.10.357.10">
    <property type="entry name" value="Tetracycline Repressor, domain 2"/>
    <property type="match status" value="1"/>
</dbReference>
<keyword evidence="1 2" id="KW-0238">DNA-binding</keyword>
<accession>A0A3Q8CVP4</accession>
<evidence type="ECO:0000256" key="1">
    <source>
        <dbReference type="ARBA" id="ARBA00023125"/>
    </source>
</evidence>
<feature type="domain" description="HTH tetR-type" evidence="4">
    <location>
        <begin position="6"/>
        <end position="66"/>
    </location>
</feature>
<dbReference type="PANTHER" id="PTHR43479:SF7">
    <property type="entry name" value="TETR-FAMILY TRANSCRIPTIONAL REGULATOR"/>
    <property type="match status" value="1"/>
</dbReference>
<feature type="DNA-binding region" description="H-T-H motif" evidence="2">
    <location>
        <begin position="29"/>
        <end position="48"/>
    </location>
</feature>
<keyword evidence="6" id="KW-1185">Reference proteome</keyword>
<name>A0A3Q8CVP4_9LACO</name>
<keyword evidence="3" id="KW-0812">Transmembrane</keyword>
<keyword evidence="3" id="KW-0472">Membrane</keyword>
<sequence length="180" mass="21216">MDRRITKTQQAIRKSFFDLLSHKKINEVTVADITKRADIARSTFYLHYEDVYDLYDQIINNLLSGLTNRFDRLYPASTLASNFKNLMQELINYVAEQKSFFQVLFKKDSENKLTNNLINLFTRRILKIEKITQANKQAYFEILFTVTGAINIFINWLMRDSDTAPYELSNILNQILIKLE</sequence>
<dbReference type="InterPro" id="IPR009057">
    <property type="entry name" value="Homeodomain-like_sf"/>
</dbReference>
<evidence type="ECO:0000256" key="3">
    <source>
        <dbReference type="SAM" id="Phobius"/>
    </source>
</evidence>
<dbReference type="InterPro" id="IPR039532">
    <property type="entry name" value="TetR_C_Firmicutes"/>
</dbReference>
<reference evidence="5 6" key="1">
    <citation type="submission" date="2016-11" db="EMBL/GenBank/DDBJ databases">
        <title>Interaction between Lactobacillus species and yeast in water kefir.</title>
        <authorList>
            <person name="Behr J."/>
            <person name="Xu D."/>
            <person name="Vogel R.F."/>
        </authorList>
    </citation>
    <scope>NUCLEOTIDE SEQUENCE [LARGE SCALE GENOMIC DNA]</scope>
    <source>
        <strain evidence="5 6">TMW 1.1827</strain>
    </source>
</reference>
<gene>
    <name evidence="5" type="ORF">BSQ50_08845</name>
</gene>
<dbReference type="EMBL" id="CP018180">
    <property type="protein sequence ID" value="AUJ33251.1"/>
    <property type="molecule type" value="Genomic_DNA"/>
</dbReference>
<dbReference type="InterPro" id="IPR001647">
    <property type="entry name" value="HTH_TetR"/>
</dbReference>
<keyword evidence="3" id="KW-1133">Transmembrane helix</keyword>
<dbReference type="PANTHER" id="PTHR43479">
    <property type="entry name" value="ACREF/ENVCD OPERON REPRESSOR-RELATED"/>
    <property type="match status" value="1"/>
</dbReference>
<dbReference type="AlphaFoldDB" id="A0A3Q8CVP4"/>
<dbReference type="GO" id="GO:0003677">
    <property type="term" value="F:DNA binding"/>
    <property type="evidence" value="ECO:0007669"/>
    <property type="project" value="UniProtKB-UniRule"/>
</dbReference>
<dbReference type="PROSITE" id="PS50977">
    <property type="entry name" value="HTH_TETR_2"/>
    <property type="match status" value="1"/>
</dbReference>
<evidence type="ECO:0000256" key="2">
    <source>
        <dbReference type="PROSITE-ProRule" id="PRU00335"/>
    </source>
</evidence>
<protein>
    <recommendedName>
        <fullName evidence="4">HTH tetR-type domain-containing protein</fullName>
    </recommendedName>
</protein>
<evidence type="ECO:0000259" key="4">
    <source>
        <dbReference type="PROSITE" id="PS50977"/>
    </source>
</evidence>